<keyword evidence="3" id="KW-1003">Cell membrane</keyword>
<dbReference type="EMBL" id="SKBU01000020">
    <property type="protein sequence ID" value="TCJ15939.1"/>
    <property type="molecule type" value="Genomic_DNA"/>
</dbReference>
<keyword evidence="4 7" id="KW-0812">Transmembrane</keyword>
<evidence type="ECO:0000256" key="1">
    <source>
        <dbReference type="ARBA" id="ARBA00004651"/>
    </source>
</evidence>
<keyword evidence="2 7" id="KW-0813">Transport</keyword>
<evidence type="ECO:0000256" key="7">
    <source>
        <dbReference type="RuleBase" id="RU363032"/>
    </source>
</evidence>
<dbReference type="Gene3D" id="1.10.3720.10">
    <property type="entry name" value="MetI-like"/>
    <property type="match status" value="1"/>
</dbReference>
<dbReference type="InterPro" id="IPR000515">
    <property type="entry name" value="MetI-like"/>
</dbReference>
<evidence type="ECO:0000259" key="8">
    <source>
        <dbReference type="PROSITE" id="PS50928"/>
    </source>
</evidence>
<feature type="transmembrane region" description="Helical" evidence="7">
    <location>
        <begin position="150"/>
        <end position="167"/>
    </location>
</feature>
<evidence type="ECO:0000256" key="6">
    <source>
        <dbReference type="ARBA" id="ARBA00023136"/>
    </source>
</evidence>
<comment type="subcellular location">
    <subcellularLocation>
        <location evidence="1 7">Cell membrane</location>
        <topology evidence="1 7">Multi-pass membrane protein</topology>
    </subcellularLocation>
</comment>
<evidence type="ECO:0000256" key="5">
    <source>
        <dbReference type="ARBA" id="ARBA00022989"/>
    </source>
</evidence>
<keyword evidence="6 7" id="KW-0472">Membrane</keyword>
<name>A0A4R1BFK2_9ACTN</name>
<feature type="domain" description="ABC transmembrane type-1" evidence="8">
    <location>
        <begin position="75"/>
        <end position="269"/>
    </location>
</feature>
<dbReference type="GO" id="GO:0005886">
    <property type="term" value="C:plasma membrane"/>
    <property type="evidence" value="ECO:0007669"/>
    <property type="project" value="UniProtKB-SubCell"/>
</dbReference>
<reference evidence="9 10" key="1">
    <citation type="submission" date="2019-03" db="EMBL/GenBank/DDBJ databases">
        <title>Whole genome sequence of a novel Rubrobacter taiwanensis strain, isolated from Yellowstone National Park.</title>
        <authorList>
            <person name="Freed S."/>
            <person name="Ramaley R.F."/>
            <person name="Kyndt J.A."/>
        </authorList>
    </citation>
    <scope>NUCLEOTIDE SEQUENCE [LARGE SCALE GENOMIC DNA]</scope>
    <source>
        <strain evidence="9 10">Yellowstone</strain>
    </source>
</reference>
<dbReference type="SUPFAM" id="SSF161098">
    <property type="entry name" value="MetI-like"/>
    <property type="match status" value="1"/>
</dbReference>
<dbReference type="InterPro" id="IPR035906">
    <property type="entry name" value="MetI-like_sf"/>
</dbReference>
<dbReference type="PANTHER" id="PTHR32243">
    <property type="entry name" value="MALTOSE TRANSPORT SYSTEM PERMEASE-RELATED"/>
    <property type="match status" value="1"/>
</dbReference>
<feature type="transmembrane region" description="Helical" evidence="7">
    <location>
        <begin position="79"/>
        <end position="103"/>
    </location>
</feature>
<accession>A0A4R1BFK2</accession>
<evidence type="ECO:0000256" key="2">
    <source>
        <dbReference type="ARBA" id="ARBA00022448"/>
    </source>
</evidence>
<feature type="transmembrane region" description="Helical" evidence="7">
    <location>
        <begin position="203"/>
        <end position="228"/>
    </location>
</feature>
<evidence type="ECO:0000256" key="4">
    <source>
        <dbReference type="ARBA" id="ARBA00022692"/>
    </source>
</evidence>
<comment type="caution">
    <text evidence="9">The sequence shown here is derived from an EMBL/GenBank/DDBJ whole genome shotgun (WGS) entry which is preliminary data.</text>
</comment>
<feature type="transmembrane region" description="Helical" evidence="7">
    <location>
        <begin position="248"/>
        <end position="269"/>
    </location>
</feature>
<dbReference type="PROSITE" id="PS50928">
    <property type="entry name" value="ABC_TM1"/>
    <property type="match status" value="1"/>
</dbReference>
<organism evidence="9 10">
    <name type="scientific">Rubrobacter taiwanensis</name>
    <dbReference type="NCBI Taxonomy" id="185139"/>
    <lineage>
        <taxon>Bacteria</taxon>
        <taxon>Bacillati</taxon>
        <taxon>Actinomycetota</taxon>
        <taxon>Rubrobacteria</taxon>
        <taxon>Rubrobacterales</taxon>
        <taxon>Rubrobacteraceae</taxon>
        <taxon>Rubrobacter</taxon>
    </lineage>
</organism>
<feature type="transmembrane region" description="Helical" evidence="7">
    <location>
        <begin position="124"/>
        <end position="144"/>
    </location>
</feature>
<dbReference type="CDD" id="cd06261">
    <property type="entry name" value="TM_PBP2"/>
    <property type="match status" value="1"/>
</dbReference>
<keyword evidence="5 7" id="KW-1133">Transmembrane helix</keyword>
<protein>
    <submittedName>
        <fullName evidence="9">Carbohydrate ABC transporter permease</fullName>
    </submittedName>
</protein>
<evidence type="ECO:0000313" key="9">
    <source>
        <dbReference type="EMBL" id="TCJ15939.1"/>
    </source>
</evidence>
<gene>
    <name evidence="9" type="ORF">E0L93_11845</name>
</gene>
<feature type="transmembrane region" description="Helical" evidence="7">
    <location>
        <begin position="12"/>
        <end position="30"/>
    </location>
</feature>
<dbReference type="OrthoDB" id="9794684at2"/>
<dbReference type="AlphaFoldDB" id="A0A4R1BFK2"/>
<keyword evidence="10" id="KW-1185">Reference proteome</keyword>
<evidence type="ECO:0000313" key="10">
    <source>
        <dbReference type="Proteomes" id="UP000295244"/>
    </source>
</evidence>
<dbReference type="GO" id="GO:0055085">
    <property type="term" value="P:transmembrane transport"/>
    <property type="evidence" value="ECO:0007669"/>
    <property type="project" value="InterPro"/>
</dbReference>
<dbReference type="PANTHER" id="PTHR32243:SF18">
    <property type="entry name" value="INNER MEMBRANE ABC TRANSPORTER PERMEASE PROTEIN YCJP"/>
    <property type="match status" value="1"/>
</dbReference>
<evidence type="ECO:0000256" key="3">
    <source>
        <dbReference type="ARBA" id="ARBA00022475"/>
    </source>
</evidence>
<dbReference type="InterPro" id="IPR050901">
    <property type="entry name" value="BP-dep_ABC_trans_perm"/>
</dbReference>
<dbReference type="Proteomes" id="UP000295244">
    <property type="component" value="Unassembled WGS sequence"/>
</dbReference>
<dbReference type="Pfam" id="PF00528">
    <property type="entry name" value="BPD_transp_1"/>
    <property type="match status" value="1"/>
</dbReference>
<sequence>MMVHASRSLRWFVSGFLLFWAFVVLFPLYWTFTISLKDSAGIFGGASFIPWVDFEPTLDAWRRVFLQPGGTLLSLSNSAIIGVISAAFATITGGLAGYGLSRFRYKFGPLRNRDIAFWILSQRMLPPVVVVLPLFVMFSTVGLIDSRFGMILLYTMFNLPIAAWLMYQYFTQIPLDLDEAARIDGATDLQVFRHVALPLARPGLVATFIVSLVFAWNEFLFALIFTFSQARTMPILVAGQATQHGPQWWDIAVMALITVAPLVLITALLGRRLLGDILAGWGK</sequence>
<proteinExistence type="inferred from homology"/>
<comment type="similarity">
    <text evidence="7">Belongs to the binding-protein-dependent transport system permease family.</text>
</comment>